<dbReference type="OrthoDB" id="4760011at2759"/>
<feature type="compositionally biased region" description="Low complexity" evidence="1">
    <location>
        <begin position="132"/>
        <end position="142"/>
    </location>
</feature>
<evidence type="ECO:0000313" key="4">
    <source>
        <dbReference type="Proteomes" id="UP000813444"/>
    </source>
</evidence>
<protein>
    <submittedName>
        <fullName evidence="3">Uncharacterized protein</fullName>
    </submittedName>
</protein>
<gene>
    <name evidence="3" type="ORF">B0I35DRAFT_478804</name>
</gene>
<feature type="region of interest" description="Disordered" evidence="1">
    <location>
        <begin position="87"/>
        <end position="146"/>
    </location>
</feature>
<feature type="compositionally biased region" description="Polar residues" evidence="1">
    <location>
        <begin position="87"/>
        <end position="98"/>
    </location>
</feature>
<comment type="caution">
    <text evidence="3">The sequence shown here is derived from an EMBL/GenBank/DDBJ whole genome shotgun (WGS) entry which is preliminary data.</text>
</comment>
<proteinExistence type="predicted"/>
<keyword evidence="4" id="KW-1185">Reference proteome</keyword>
<keyword evidence="2" id="KW-1133">Transmembrane helix</keyword>
<evidence type="ECO:0000256" key="1">
    <source>
        <dbReference type="SAM" id="MobiDB-lite"/>
    </source>
</evidence>
<evidence type="ECO:0000256" key="2">
    <source>
        <dbReference type="SAM" id="Phobius"/>
    </source>
</evidence>
<feature type="region of interest" description="Disordered" evidence="1">
    <location>
        <begin position="508"/>
        <end position="557"/>
    </location>
</feature>
<keyword evidence="2" id="KW-0472">Membrane</keyword>
<feature type="compositionally biased region" description="Basic and acidic residues" evidence="1">
    <location>
        <begin position="112"/>
        <end position="130"/>
    </location>
</feature>
<feature type="compositionally biased region" description="Basic residues" evidence="1">
    <location>
        <begin position="218"/>
        <end position="230"/>
    </location>
</feature>
<accession>A0A8K0SNR4</accession>
<dbReference type="Proteomes" id="UP000813444">
    <property type="component" value="Unassembled WGS sequence"/>
</dbReference>
<feature type="compositionally biased region" description="Polar residues" evidence="1">
    <location>
        <begin position="756"/>
        <end position="769"/>
    </location>
</feature>
<dbReference type="AlphaFoldDB" id="A0A8K0SNR4"/>
<keyword evidence="2" id="KW-0812">Transmembrane</keyword>
<name>A0A8K0SNR4_9HYPO</name>
<sequence>MLPEIQPRAEERHEPTGPNLGWLLGLSLGGAVLLVLAIGLLISWRIQLRRIRDAPGHGYALPNIEADRSHTKYRGLGSEYSGSRFSNHGSISAASSVQAPLPSHQVQDEEEERRGRPRERVWHDDAKDNDESNNNNNSDNNSKTPKETWFCRDSWFSKPPHPVNLAEQGLAEPDEKPTEVIVEPEIHILKRQNRTPLNPHLLVPTARTPGAAHDVTRARGRAPSHGHSHRQPSITDVDLQNVLRSIDERLQEGKSTNSTPNSSPTKRLRRSPRKGILGSAHGPVIIGLTPPSPVKPHGQQSLPIDGQAMAGSAATKYLTIKTSPEMEDSESVSCYSLVSEEDDRSVYSGNDQPIQHKRAASTHSNTSSTLSTLYSVSDVEDNRSQETLQLHDPFVTALTARASVMESTKKMAGPQSPKRLTPNLRISSMQAFVHHEEKIEWPMKKPAPELQQPLVENQVDGDETPRQPKQKPKVTFLLEEDGVAAAPQFSMAPPKMKATILKKSIYGDSDSEDTAQGSPSLEGRGGSPANTSPSASTFEVNDGTPEIRLPPPRSNGQDILNALLSERVTKRELPELSSEAYAEKNNFPTPLLPQPKTPQTPQSRVFPSLPLQRGPSVSSFASSCYPDDCEGGPSATMASWRPQQQPPSPTKEDSLGVAGTVAELRRMNSAVSTMSANSMTFAEGDASSQSPRRMSYHKRSSASSRHYLNLAGASPQRHSRADMARRSRPTVVVRMQGLQQQGKENQAPGAEDEESNILQETGSGANISRESTLVGRGKMEAWEEVKSMGSPNALGLYNVDEFGRVRPEKVR</sequence>
<organism evidence="3 4">
    <name type="scientific">Stachybotrys elegans</name>
    <dbReference type="NCBI Taxonomy" id="80388"/>
    <lineage>
        <taxon>Eukaryota</taxon>
        <taxon>Fungi</taxon>
        <taxon>Dikarya</taxon>
        <taxon>Ascomycota</taxon>
        <taxon>Pezizomycotina</taxon>
        <taxon>Sordariomycetes</taxon>
        <taxon>Hypocreomycetidae</taxon>
        <taxon>Hypocreales</taxon>
        <taxon>Stachybotryaceae</taxon>
        <taxon>Stachybotrys</taxon>
    </lineage>
</organism>
<feature type="region of interest" description="Disordered" evidence="1">
    <location>
        <begin position="680"/>
        <end position="769"/>
    </location>
</feature>
<reference evidence="3" key="1">
    <citation type="journal article" date="2021" name="Nat. Commun.">
        <title>Genetic determinants of endophytism in the Arabidopsis root mycobiome.</title>
        <authorList>
            <person name="Mesny F."/>
            <person name="Miyauchi S."/>
            <person name="Thiergart T."/>
            <person name="Pickel B."/>
            <person name="Atanasova L."/>
            <person name="Karlsson M."/>
            <person name="Huettel B."/>
            <person name="Barry K.W."/>
            <person name="Haridas S."/>
            <person name="Chen C."/>
            <person name="Bauer D."/>
            <person name="Andreopoulos W."/>
            <person name="Pangilinan J."/>
            <person name="LaButti K."/>
            <person name="Riley R."/>
            <person name="Lipzen A."/>
            <person name="Clum A."/>
            <person name="Drula E."/>
            <person name="Henrissat B."/>
            <person name="Kohler A."/>
            <person name="Grigoriev I.V."/>
            <person name="Martin F.M."/>
            <person name="Hacquard S."/>
        </authorList>
    </citation>
    <scope>NUCLEOTIDE SEQUENCE</scope>
    <source>
        <strain evidence="3">MPI-CAGE-CH-0235</strain>
    </source>
</reference>
<feature type="transmembrane region" description="Helical" evidence="2">
    <location>
        <begin position="20"/>
        <end position="42"/>
    </location>
</feature>
<feature type="region of interest" description="Disordered" evidence="1">
    <location>
        <begin position="585"/>
        <end position="659"/>
    </location>
</feature>
<feature type="region of interest" description="Disordered" evidence="1">
    <location>
        <begin position="218"/>
        <end position="283"/>
    </location>
</feature>
<dbReference type="EMBL" id="JAGPNK010000007">
    <property type="protein sequence ID" value="KAH7318285.1"/>
    <property type="molecule type" value="Genomic_DNA"/>
</dbReference>
<feature type="compositionally biased region" description="Polar residues" evidence="1">
    <location>
        <begin position="680"/>
        <end position="692"/>
    </location>
</feature>
<evidence type="ECO:0000313" key="3">
    <source>
        <dbReference type="EMBL" id="KAH7318285.1"/>
    </source>
</evidence>
<feature type="compositionally biased region" description="Low complexity" evidence="1">
    <location>
        <begin position="255"/>
        <end position="265"/>
    </location>
</feature>
<feature type="compositionally biased region" description="Polar residues" evidence="1">
    <location>
        <begin position="528"/>
        <end position="539"/>
    </location>
</feature>